<evidence type="ECO:0000256" key="1">
    <source>
        <dbReference type="ARBA" id="ARBA00010397"/>
    </source>
</evidence>
<evidence type="ECO:0000256" key="2">
    <source>
        <dbReference type="ARBA" id="ARBA00022540"/>
    </source>
</evidence>
<dbReference type="SUPFAM" id="SSF75689">
    <property type="entry name" value="Zinc-binding domain of translation initiation factor 2 beta"/>
    <property type="match status" value="1"/>
</dbReference>
<dbReference type="KEGG" id="hdf:AArcSl_2112"/>
<dbReference type="SUPFAM" id="SSF100966">
    <property type="entry name" value="Translation initiation factor 2 beta, aIF2beta, N-terminal domain"/>
    <property type="match status" value="1"/>
</dbReference>
<dbReference type="RefSeq" id="WP_119818817.1">
    <property type="nucleotide sequence ID" value="NZ_CP025066.1"/>
</dbReference>
<dbReference type="EMBL" id="CP025066">
    <property type="protein sequence ID" value="AUX09737.1"/>
    <property type="molecule type" value="Genomic_DNA"/>
</dbReference>
<accession>A0A343TKW5</accession>
<dbReference type="InterPro" id="IPR016190">
    <property type="entry name" value="Transl_init_fac_IF2/IF5_Zn-bd"/>
</dbReference>
<dbReference type="AlphaFoldDB" id="A0A343TKW5"/>
<evidence type="ECO:0000259" key="5">
    <source>
        <dbReference type="SMART" id="SM00653"/>
    </source>
</evidence>
<keyword evidence="7" id="KW-1185">Reference proteome</keyword>
<organism evidence="6 7">
    <name type="scientific">Halalkaliarchaeum desulfuricum</name>
    <dbReference type="NCBI Taxonomy" id="2055893"/>
    <lineage>
        <taxon>Archaea</taxon>
        <taxon>Methanobacteriati</taxon>
        <taxon>Methanobacteriota</taxon>
        <taxon>Stenosarchaea group</taxon>
        <taxon>Halobacteria</taxon>
        <taxon>Halobacteriales</taxon>
        <taxon>Haloferacaceae</taxon>
        <taxon>Halalkaliarchaeum</taxon>
    </lineage>
</organism>
<protein>
    <submittedName>
        <fullName evidence="6">Translation initiation factor IF-2 subunit beta</fullName>
    </submittedName>
</protein>
<dbReference type="OrthoDB" id="38099at2157"/>
<dbReference type="Gene3D" id="3.30.30.170">
    <property type="match status" value="1"/>
</dbReference>
<evidence type="ECO:0000313" key="6">
    <source>
        <dbReference type="EMBL" id="AUX09737.1"/>
    </source>
</evidence>
<dbReference type="GeneID" id="37878463"/>
<dbReference type="Proteomes" id="UP000263012">
    <property type="component" value="Chromosome"/>
</dbReference>
<dbReference type="InterPro" id="IPR002735">
    <property type="entry name" value="Transl_init_fac_IF2/IF5_dom"/>
</dbReference>
<evidence type="ECO:0000256" key="3">
    <source>
        <dbReference type="ARBA" id="ARBA00022917"/>
    </source>
</evidence>
<dbReference type="PANTHER" id="PTHR23001">
    <property type="entry name" value="EUKARYOTIC TRANSLATION INITIATION FACTOR"/>
    <property type="match status" value="1"/>
</dbReference>
<comment type="similarity">
    <text evidence="1">Belongs to the eIF-2-beta/eIF-5 family.</text>
</comment>
<reference evidence="7" key="1">
    <citation type="submission" date="2017-11" db="EMBL/GenBank/DDBJ databases">
        <title>Phenotypic and genomic properties of facultatively anaerobic sulfur-reducing natronoarchaea from hypersaline soda lakes.</title>
        <authorList>
            <person name="Sorokin D.Y."/>
            <person name="Kublanov I.V."/>
            <person name="Roman P."/>
            <person name="Sinninghe Damste J.S."/>
            <person name="Golyshin P.N."/>
            <person name="Rojo D."/>
            <person name="Ciordia S."/>
            <person name="Mena M.D.C."/>
            <person name="Ferrer M."/>
            <person name="Messina E."/>
            <person name="Smedile F."/>
            <person name="La Spada G."/>
            <person name="La Cono V."/>
            <person name="Yakimov M.M."/>
        </authorList>
    </citation>
    <scope>NUCLEOTIDE SEQUENCE [LARGE SCALE GENOMIC DNA]</scope>
    <source>
        <strain evidence="7">AArc-Sl</strain>
    </source>
</reference>
<evidence type="ECO:0000313" key="7">
    <source>
        <dbReference type="Proteomes" id="UP000263012"/>
    </source>
</evidence>
<dbReference type="GO" id="GO:0003743">
    <property type="term" value="F:translation initiation factor activity"/>
    <property type="evidence" value="ECO:0007669"/>
    <property type="project" value="UniProtKB-KW"/>
</dbReference>
<keyword evidence="3" id="KW-0648">Protein biosynthesis</keyword>
<evidence type="ECO:0000256" key="4">
    <source>
        <dbReference type="SAM" id="MobiDB-lite"/>
    </source>
</evidence>
<dbReference type="InterPro" id="IPR045196">
    <property type="entry name" value="IF2/IF5"/>
</dbReference>
<dbReference type="InterPro" id="IPR016189">
    <property type="entry name" value="Transl_init_fac_IF2/IF5_N"/>
</dbReference>
<dbReference type="PANTHER" id="PTHR23001:SF3">
    <property type="entry name" value="EUKARYOTIC TRANSLATION INITIATION FACTOR 2 SUBUNIT 2"/>
    <property type="match status" value="1"/>
</dbReference>
<gene>
    <name evidence="6" type="ORF">AArcSl_2112</name>
</gene>
<dbReference type="SMART" id="SM00653">
    <property type="entry name" value="eIF2B_5"/>
    <property type="match status" value="1"/>
</dbReference>
<proteinExistence type="inferred from homology"/>
<name>A0A343TKW5_9EURY</name>
<dbReference type="NCBIfam" id="NF003067">
    <property type="entry name" value="PRK03988.1"/>
    <property type="match status" value="1"/>
</dbReference>
<feature type="domain" description="Translation initiation factor IF2/IF5" evidence="5">
    <location>
        <begin position="21"/>
        <end position="129"/>
    </location>
</feature>
<dbReference type="Pfam" id="PF01873">
    <property type="entry name" value="eIF-5_eIF-2B"/>
    <property type="match status" value="1"/>
</dbReference>
<sequence>MEYDEQLDRALERTPNIEDASDRFEVPTPEVREEGHVTVFENFQDVVDTLGREESHVLKALQSELGTSAHIDESGRARLTGDFRQRRVEEAVESYTESYVLCPECGLPDTQIEREQGAQLLQCDACGALSPTGE</sequence>
<feature type="region of interest" description="Disordered" evidence="4">
    <location>
        <begin position="1"/>
        <end position="25"/>
    </location>
</feature>
<keyword evidence="2 6" id="KW-0396">Initiation factor</keyword>